<reference evidence="1" key="1">
    <citation type="submission" date="2022-12" db="EMBL/GenBank/DDBJ databases">
        <title>New Phytohabitans aurantiacus sp. RD004123 nov., an actinomycete isolated from soil.</title>
        <authorList>
            <person name="Triningsih D.W."/>
            <person name="Harunari E."/>
            <person name="Igarashi Y."/>
        </authorList>
    </citation>
    <scope>NUCLEOTIDE SEQUENCE</scope>
    <source>
        <strain evidence="1">RD004123</strain>
    </source>
</reference>
<gene>
    <name evidence="1" type="ORF">Pa4123_86490</name>
</gene>
<accession>A0ABQ5R9U4</accession>
<comment type="caution">
    <text evidence="1">The sequence shown here is derived from an EMBL/GenBank/DDBJ whole genome shotgun (WGS) entry which is preliminary data.</text>
</comment>
<name>A0ABQ5R9U4_9ACTN</name>
<keyword evidence="2" id="KW-1185">Reference proteome</keyword>
<dbReference type="EMBL" id="BSDI01000083">
    <property type="protein sequence ID" value="GLI03371.1"/>
    <property type="molecule type" value="Genomic_DNA"/>
</dbReference>
<proteinExistence type="predicted"/>
<sequence>MATRYDKLKDRYLATVTIASIMVWLRGARNATANLMIRQMRPSVFLPAAISDPERMTFEING</sequence>
<organism evidence="1 2">
    <name type="scientific">Phytohabitans aurantiacus</name>
    <dbReference type="NCBI Taxonomy" id="3016789"/>
    <lineage>
        <taxon>Bacteria</taxon>
        <taxon>Bacillati</taxon>
        <taxon>Actinomycetota</taxon>
        <taxon>Actinomycetes</taxon>
        <taxon>Micromonosporales</taxon>
        <taxon>Micromonosporaceae</taxon>
    </lineage>
</organism>
<evidence type="ECO:0000313" key="1">
    <source>
        <dbReference type="EMBL" id="GLI03371.1"/>
    </source>
</evidence>
<evidence type="ECO:0000313" key="2">
    <source>
        <dbReference type="Proteomes" id="UP001144280"/>
    </source>
</evidence>
<protein>
    <submittedName>
        <fullName evidence="1">Uncharacterized protein</fullName>
    </submittedName>
</protein>
<dbReference type="RefSeq" id="WP_281905509.1">
    <property type="nucleotide sequence ID" value="NZ_BSDI01000083.1"/>
</dbReference>
<dbReference type="Proteomes" id="UP001144280">
    <property type="component" value="Unassembled WGS sequence"/>
</dbReference>